<reference evidence="10" key="1">
    <citation type="submission" date="2022-08" db="EMBL/GenBank/DDBJ databases">
        <title>Complete Genome Sequences of 2 Bosea sp. soil isolates.</title>
        <authorList>
            <person name="Alvarez Arevalo M."/>
            <person name="Sterndorff E.B."/>
            <person name="Faurdal D."/>
            <person name="Joergensen T.S."/>
            <person name="Weber T."/>
        </authorList>
    </citation>
    <scope>NUCLEOTIDE SEQUENCE</scope>
    <source>
        <strain evidence="10">NBC_00436</strain>
        <plasmid evidence="10">pNBC436</plasmid>
    </source>
</reference>
<evidence type="ECO:0000256" key="1">
    <source>
        <dbReference type="ARBA" id="ARBA00004429"/>
    </source>
</evidence>
<feature type="transmembrane region" description="Helical" evidence="8">
    <location>
        <begin position="416"/>
        <end position="437"/>
    </location>
</feature>
<evidence type="ECO:0000256" key="8">
    <source>
        <dbReference type="RuleBase" id="RU363032"/>
    </source>
</evidence>
<feature type="transmembrane region" description="Helical" evidence="8">
    <location>
        <begin position="443"/>
        <end position="463"/>
    </location>
</feature>
<evidence type="ECO:0000256" key="3">
    <source>
        <dbReference type="ARBA" id="ARBA00022475"/>
    </source>
</evidence>
<dbReference type="InterPro" id="IPR000515">
    <property type="entry name" value="MetI-like"/>
</dbReference>
<dbReference type="GO" id="GO:0005886">
    <property type="term" value="C:plasma membrane"/>
    <property type="evidence" value="ECO:0007669"/>
    <property type="project" value="UniProtKB-SubCell"/>
</dbReference>
<accession>A0A9E8A412</accession>
<dbReference type="PANTHER" id="PTHR43357:SF4">
    <property type="entry name" value="INNER MEMBRANE ABC TRANSPORTER PERMEASE PROTEIN YDCV"/>
    <property type="match status" value="1"/>
</dbReference>
<dbReference type="AlphaFoldDB" id="A0A9E8A412"/>
<feature type="transmembrane region" description="Helical" evidence="8">
    <location>
        <begin position="80"/>
        <end position="103"/>
    </location>
</feature>
<organism evidence="10">
    <name type="scientific">Bosea sp. NBC_00436</name>
    <dbReference type="NCBI Taxonomy" id="2969620"/>
    <lineage>
        <taxon>Bacteria</taxon>
        <taxon>Pseudomonadati</taxon>
        <taxon>Pseudomonadota</taxon>
        <taxon>Alphaproteobacteria</taxon>
        <taxon>Hyphomicrobiales</taxon>
        <taxon>Boseaceae</taxon>
        <taxon>Bosea</taxon>
    </lineage>
</organism>
<dbReference type="PANTHER" id="PTHR43357">
    <property type="entry name" value="INNER MEMBRANE ABC TRANSPORTER PERMEASE PROTEIN YDCV"/>
    <property type="match status" value="1"/>
</dbReference>
<feature type="transmembrane region" description="Helical" evidence="8">
    <location>
        <begin position="215"/>
        <end position="237"/>
    </location>
</feature>
<feature type="domain" description="ABC transmembrane type-1" evidence="9">
    <location>
        <begin position="371"/>
        <end position="563"/>
    </location>
</feature>
<keyword evidence="4" id="KW-0997">Cell inner membrane</keyword>
<proteinExistence type="inferred from homology"/>
<feature type="transmembrane region" description="Helical" evidence="8">
    <location>
        <begin position="313"/>
        <end position="336"/>
    </location>
</feature>
<dbReference type="Pfam" id="PF00528">
    <property type="entry name" value="BPD_transp_1"/>
    <property type="match status" value="2"/>
</dbReference>
<keyword evidence="5 8" id="KW-0812">Transmembrane</keyword>
<dbReference type="PROSITE" id="PS50928">
    <property type="entry name" value="ABC_TM1"/>
    <property type="match status" value="2"/>
</dbReference>
<evidence type="ECO:0000259" key="9">
    <source>
        <dbReference type="PROSITE" id="PS50928"/>
    </source>
</evidence>
<dbReference type="CDD" id="cd06261">
    <property type="entry name" value="TM_PBP2"/>
    <property type="match status" value="2"/>
</dbReference>
<evidence type="ECO:0000256" key="6">
    <source>
        <dbReference type="ARBA" id="ARBA00022989"/>
    </source>
</evidence>
<name>A0A9E8A412_9HYPH</name>
<keyword evidence="7 8" id="KW-0472">Membrane</keyword>
<dbReference type="GO" id="GO:0055085">
    <property type="term" value="P:transmembrane transport"/>
    <property type="evidence" value="ECO:0007669"/>
    <property type="project" value="InterPro"/>
</dbReference>
<feature type="transmembrane region" description="Helical" evidence="8">
    <location>
        <begin position="543"/>
        <end position="563"/>
    </location>
</feature>
<feature type="transmembrane region" description="Helical" evidence="8">
    <location>
        <begin position="375"/>
        <end position="395"/>
    </location>
</feature>
<dbReference type="InterPro" id="IPR035906">
    <property type="entry name" value="MetI-like_sf"/>
</dbReference>
<keyword evidence="10" id="KW-0614">Plasmid</keyword>
<keyword evidence="3" id="KW-1003">Cell membrane</keyword>
<evidence type="ECO:0000256" key="7">
    <source>
        <dbReference type="ARBA" id="ARBA00023136"/>
    </source>
</evidence>
<protein>
    <submittedName>
        <fullName evidence="10">Iron ABC transporter permease</fullName>
    </submittedName>
</protein>
<comment type="similarity">
    <text evidence="8">Belongs to the binding-protein-dependent transport system permease family.</text>
</comment>
<keyword evidence="2 8" id="KW-0813">Transport</keyword>
<dbReference type="Gene3D" id="1.10.3720.10">
    <property type="entry name" value="MetI-like"/>
    <property type="match status" value="2"/>
</dbReference>
<dbReference type="SUPFAM" id="SSF161098">
    <property type="entry name" value="MetI-like"/>
    <property type="match status" value="2"/>
</dbReference>
<feature type="transmembrane region" description="Helical" evidence="8">
    <location>
        <begin position="115"/>
        <end position="134"/>
    </location>
</feature>
<evidence type="ECO:0000256" key="4">
    <source>
        <dbReference type="ARBA" id="ARBA00022519"/>
    </source>
</evidence>
<keyword evidence="6 8" id="KW-1133">Transmembrane helix</keyword>
<feature type="transmembrane region" description="Helical" evidence="8">
    <location>
        <begin position="154"/>
        <end position="177"/>
    </location>
</feature>
<feature type="domain" description="ABC transmembrane type-1" evidence="9">
    <location>
        <begin position="76"/>
        <end position="283"/>
    </location>
</feature>
<evidence type="ECO:0000256" key="2">
    <source>
        <dbReference type="ARBA" id="ARBA00022448"/>
    </source>
</evidence>
<evidence type="ECO:0000313" key="10">
    <source>
        <dbReference type="EMBL" id="UZF90054.1"/>
    </source>
</evidence>
<gene>
    <name evidence="10" type="ORF">NWE54_27595</name>
</gene>
<feature type="transmembrane region" description="Helical" evidence="8">
    <location>
        <begin position="499"/>
        <end position="523"/>
    </location>
</feature>
<sequence length="573" mass="62246">MTLAAASATPARRDAPNYSGALQITIFVVATVLVVAPLVPIVVQAFIDRPIYEGSAHLTVANFGRLLSDPAFWSALKNTLGFAVIMTVLAQIIGTILAILVARTDMPGRAFFGEVIIWPLFLSHLLMAFGWYIMYGPSGYLTLFVKSALGTQPWDLYTVPGMAVVAATTQAPLAYLYCVAAVRNADSTLEASAHSVGAGPWRVLTTITLPLLRPAILYGLVMNFVVAIEMLSIPLIFGKPARLQLYATYLYDAALTKSPADHGLISAAALLMLLFVLGLLACQAWLMRGSRRFVTTGGKATHSKLFPLGRARWPVAALALVFICATNFVVVGAIMLRSVTELLSPLIPLQEVLTWHNYELLLEQPIYLRSIKNTILIAVIGAILGTALTTLITLVSHRSEFRFARALEFLAQFPRALPGVFGGLAFLYLVLAIPAAGWLRNTIWVLVFAYVIRYLPAVVGTIVPPLQQISRDLDNAARNTGASWWTACRTILLPMLKSALFSCLILLFVLFMKEYVTAVFLVAPNSEVIGTTLLQRWSNGDTGPVAALATIQIIVTVILIYAARKLLGVKLYG</sequence>
<feature type="transmembrane region" description="Helical" evidence="8">
    <location>
        <begin position="264"/>
        <end position="286"/>
    </location>
</feature>
<evidence type="ECO:0000256" key="5">
    <source>
        <dbReference type="ARBA" id="ARBA00022692"/>
    </source>
</evidence>
<feature type="transmembrane region" description="Helical" evidence="8">
    <location>
        <begin position="21"/>
        <end position="47"/>
    </location>
</feature>
<dbReference type="EMBL" id="CP102775">
    <property type="protein sequence ID" value="UZF90054.1"/>
    <property type="molecule type" value="Genomic_DNA"/>
</dbReference>
<comment type="subcellular location">
    <subcellularLocation>
        <location evidence="1">Cell inner membrane</location>
        <topology evidence="1">Multi-pass membrane protein</topology>
    </subcellularLocation>
    <subcellularLocation>
        <location evidence="8">Cell membrane</location>
        <topology evidence="8">Multi-pass membrane protein</topology>
    </subcellularLocation>
</comment>
<geneLocation type="plasmid" evidence="10">
    <name>pNBC436</name>
</geneLocation>